<evidence type="ECO:0000256" key="3">
    <source>
        <dbReference type="ARBA" id="ARBA00022475"/>
    </source>
</evidence>
<accession>A0ABW5CQ02</accession>
<dbReference type="Proteomes" id="UP001597371">
    <property type="component" value="Unassembled WGS sequence"/>
</dbReference>
<dbReference type="PANTHER" id="PTHR33452">
    <property type="entry name" value="OXIDOREDUCTASE CATD-RELATED"/>
    <property type="match status" value="1"/>
</dbReference>
<protein>
    <submittedName>
        <fullName evidence="8">DoxX family protein</fullName>
    </submittedName>
</protein>
<comment type="similarity">
    <text evidence="2">Belongs to the DoxX family.</text>
</comment>
<evidence type="ECO:0000256" key="5">
    <source>
        <dbReference type="ARBA" id="ARBA00022989"/>
    </source>
</evidence>
<dbReference type="Pfam" id="PF07681">
    <property type="entry name" value="DoxX"/>
    <property type="match status" value="1"/>
</dbReference>
<dbReference type="InterPro" id="IPR051907">
    <property type="entry name" value="DoxX-like_oxidoreductase"/>
</dbReference>
<keyword evidence="9" id="KW-1185">Reference proteome</keyword>
<dbReference type="PANTHER" id="PTHR33452:SF1">
    <property type="entry name" value="INNER MEMBRANE PROTEIN YPHA-RELATED"/>
    <property type="match status" value="1"/>
</dbReference>
<gene>
    <name evidence="8" type="ORF">ACFSKQ_15790</name>
</gene>
<feature type="transmembrane region" description="Helical" evidence="7">
    <location>
        <begin position="91"/>
        <end position="109"/>
    </location>
</feature>
<reference evidence="9" key="1">
    <citation type="journal article" date="2019" name="Int. J. Syst. Evol. Microbiol.">
        <title>The Global Catalogue of Microorganisms (GCM) 10K type strain sequencing project: providing services to taxonomists for standard genome sequencing and annotation.</title>
        <authorList>
            <consortium name="The Broad Institute Genomics Platform"/>
            <consortium name="The Broad Institute Genome Sequencing Center for Infectious Disease"/>
            <person name="Wu L."/>
            <person name="Ma J."/>
        </authorList>
    </citation>
    <scope>NUCLEOTIDE SEQUENCE [LARGE SCALE GENOMIC DNA]</scope>
    <source>
        <strain evidence="9">ZS-35-S2</strain>
    </source>
</reference>
<feature type="transmembrane region" description="Helical" evidence="7">
    <location>
        <begin position="121"/>
        <end position="140"/>
    </location>
</feature>
<evidence type="ECO:0000313" key="8">
    <source>
        <dbReference type="EMBL" id="MFD2238916.1"/>
    </source>
</evidence>
<keyword evidence="6 7" id="KW-0472">Membrane</keyword>
<evidence type="ECO:0000313" key="9">
    <source>
        <dbReference type="Proteomes" id="UP001597371"/>
    </source>
</evidence>
<dbReference type="InterPro" id="IPR032808">
    <property type="entry name" value="DoxX"/>
</dbReference>
<dbReference type="EMBL" id="JBHUIJ010000022">
    <property type="protein sequence ID" value="MFD2238916.1"/>
    <property type="molecule type" value="Genomic_DNA"/>
</dbReference>
<dbReference type="RefSeq" id="WP_209737358.1">
    <property type="nucleotide sequence ID" value="NZ_CP072611.1"/>
</dbReference>
<keyword evidence="4 7" id="KW-0812">Transmembrane</keyword>
<proteinExistence type="inferred from homology"/>
<organism evidence="8 9">
    <name type="scientific">Aureimonas populi</name>
    <dbReference type="NCBI Taxonomy" id="1701758"/>
    <lineage>
        <taxon>Bacteria</taxon>
        <taxon>Pseudomonadati</taxon>
        <taxon>Pseudomonadota</taxon>
        <taxon>Alphaproteobacteria</taxon>
        <taxon>Hyphomicrobiales</taxon>
        <taxon>Aurantimonadaceae</taxon>
        <taxon>Aureimonas</taxon>
    </lineage>
</organism>
<keyword evidence="3" id="KW-1003">Cell membrane</keyword>
<comment type="subcellular location">
    <subcellularLocation>
        <location evidence="1">Cell membrane</location>
        <topology evidence="1">Multi-pass membrane protein</topology>
    </subcellularLocation>
</comment>
<sequence length="148" mass="15839">MSHYTQDRRLVVPALGSLYASLDTVAFAVLRVVTGIALIAHGWGKITNPFGAAGMVESLGFYPGALFSPLLAGAEFFGGILLVLGLLTRPAAFVTLFVLLVTVYAHWIAWGEGYSGAEHSILWSAVLFLFAVRGGGRWSVDARIGREI</sequence>
<keyword evidence="5 7" id="KW-1133">Transmembrane helix</keyword>
<evidence type="ECO:0000256" key="6">
    <source>
        <dbReference type="ARBA" id="ARBA00023136"/>
    </source>
</evidence>
<evidence type="ECO:0000256" key="2">
    <source>
        <dbReference type="ARBA" id="ARBA00006679"/>
    </source>
</evidence>
<feature type="transmembrane region" description="Helical" evidence="7">
    <location>
        <begin position="12"/>
        <end position="40"/>
    </location>
</feature>
<feature type="transmembrane region" description="Helical" evidence="7">
    <location>
        <begin position="60"/>
        <end position="84"/>
    </location>
</feature>
<evidence type="ECO:0000256" key="7">
    <source>
        <dbReference type="SAM" id="Phobius"/>
    </source>
</evidence>
<comment type="caution">
    <text evidence="8">The sequence shown here is derived from an EMBL/GenBank/DDBJ whole genome shotgun (WGS) entry which is preliminary data.</text>
</comment>
<name>A0ABW5CQ02_9HYPH</name>
<evidence type="ECO:0000256" key="4">
    <source>
        <dbReference type="ARBA" id="ARBA00022692"/>
    </source>
</evidence>
<evidence type="ECO:0000256" key="1">
    <source>
        <dbReference type="ARBA" id="ARBA00004651"/>
    </source>
</evidence>